<protein>
    <submittedName>
        <fullName evidence="1">Putative ATP/GTP-binding protein</fullName>
    </submittedName>
</protein>
<dbReference type="EMBL" id="KF602051">
    <property type="protein sequence ID" value="AHE40402.1"/>
    <property type="molecule type" value="Genomic_DNA"/>
</dbReference>
<reference evidence="1" key="1">
    <citation type="submission" date="2013-09" db="EMBL/GenBank/DDBJ databases">
        <title>Complete nucleotide sequence of Streptomyces linear plasmid pFRL6.</title>
        <authorList>
            <person name="Chen Z."/>
            <person name="Fang P."/>
            <person name="Qin Z."/>
        </authorList>
    </citation>
    <scope>NUCLEOTIDE SEQUENCE</scope>
    <source>
        <plasmid evidence="1">pFRL6</plasmid>
    </source>
</reference>
<gene>
    <name evidence="1" type="ORF">pFRL6_315</name>
</gene>
<dbReference type="InterPro" id="IPR027417">
    <property type="entry name" value="P-loop_NTPase"/>
</dbReference>
<sequence length="220" mass="23808">MPRLSVVAPSLHLANLVEIPINDRKMSYGWTCSAVDCDAGLAGHRDRPEARAYAGQHEAHRATSTFAPGSLVVCVGPAGSGKSHFAGAFPYHWVVSLDEMRERLCGDGGNQEVTPQAVHIQNSLVASRMEYGQTTVVDGTNVEADKRASLVALARKHQRNLAAVLFQTDLDTCAELNAQRTGSRQVPLSTLVWQHGQTPTPQQLADEGFTDIHTVRLQSS</sequence>
<dbReference type="RefSeq" id="WP_024127638.1">
    <property type="nucleotide sequence ID" value="NC_023286.1"/>
</dbReference>
<accession>V9Z795</accession>
<dbReference type="SUPFAM" id="SSF52540">
    <property type="entry name" value="P-loop containing nucleoside triphosphate hydrolases"/>
    <property type="match status" value="1"/>
</dbReference>
<geneLocation type="plasmid" evidence="1">
    <name>pFRL6</name>
</geneLocation>
<dbReference type="Gene3D" id="3.40.50.300">
    <property type="entry name" value="P-loop containing nucleotide triphosphate hydrolases"/>
    <property type="match status" value="1"/>
</dbReference>
<organism evidence="1">
    <name type="scientific">Streptomyces sp. F12</name>
    <dbReference type="NCBI Taxonomy" id="1436084"/>
    <lineage>
        <taxon>Bacteria</taxon>
        <taxon>Bacillati</taxon>
        <taxon>Actinomycetota</taxon>
        <taxon>Actinomycetes</taxon>
        <taxon>Kitasatosporales</taxon>
        <taxon>Streptomycetaceae</taxon>
        <taxon>Streptomyces</taxon>
    </lineage>
</organism>
<dbReference type="AlphaFoldDB" id="V9Z795"/>
<proteinExistence type="predicted"/>
<keyword evidence="1" id="KW-0614">Plasmid</keyword>
<dbReference type="Pfam" id="PF13671">
    <property type="entry name" value="AAA_33"/>
    <property type="match status" value="1"/>
</dbReference>
<evidence type="ECO:0000313" key="1">
    <source>
        <dbReference type="EMBL" id="AHE40402.1"/>
    </source>
</evidence>
<name>V9Z795_9ACTN</name>